<keyword evidence="3" id="KW-1185">Reference proteome</keyword>
<dbReference type="InterPro" id="IPR050248">
    <property type="entry name" value="Polysacc_deacetylase_ArnD"/>
</dbReference>
<dbReference type="PANTHER" id="PTHR10587">
    <property type="entry name" value="GLYCOSYL TRANSFERASE-RELATED"/>
    <property type="match status" value="1"/>
</dbReference>
<dbReference type="NCBIfam" id="TIGR02764">
    <property type="entry name" value="spore_ybaN_pdaB"/>
    <property type="match status" value="1"/>
</dbReference>
<reference evidence="3" key="1">
    <citation type="submission" date="2016-10" db="EMBL/GenBank/DDBJ databases">
        <authorList>
            <person name="Varghese N."/>
            <person name="Submissions S."/>
        </authorList>
    </citation>
    <scope>NUCLEOTIDE SEQUENCE [LARGE SCALE GENOMIC DNA]</scope>
    <source>
        <strain evidence="3">IBRC-M10078</strain>
    </source>
</reference>
<dbReference type="EMBL" id="FNJU01000016">
    <property type="protein sequence ID" value="SDP94190.1"/>
    <property type="molecule type" value="Genomic_DNA"/>
</dbReference>
<dbReference type="PROSITE" id="PS51677">
    <property type="entry name" value="NODB"/>
    <property type="match status" value="1"/>
</dbReference>
<evidence type="ECO:0000259" key="1">
    <source>
        <dbReference type="PROSITE" id="PS51677"/>
    </source>
</evidence>
<dbReference type="GO" id="GO:0005975">
    <property type="term" value="P:carbohydrate metabolic process"/>
    <property type="evidence" value="ECO:0007669"/>
    <property type="project" value="InterPro"/>
</dbReference>
<dbReference type="InterPro" id="IPR011330">
    <property type="entry name" value="Glyco_hydro/deAcase_b/a-brl"/>
</dbReference>
<gene>
    <name evidence="2" type="ORF">SAMN05216565_1163</name>
</gene>
<dbReference type="Proteomes" id="UP000199159">
    <property type="component" value="Unassembled WGS sequence"/>
</dbReference>
<dbReference type="OrthoDB" id="9806342at2"/>
<protein>
    <submittedName>
        <fullName evidence="2">Polysaccharide deacetylase family sporulation protein PdaB</fullName>
    </submittedName>
</protein>
<sequence>MNFFFILNGKKVKQTLIVIVAAFFTAGVLYIENGALSPVFSSEDGPKAIYKGEEKEKKVALTFNISWGDTKAIPILDELKNAKVRNATFFLSASWAERHPDVVERIIEDGHEIGSMGYNYDNYTDMEETKIKRDILRAQEVFVSLGVKKVNLLRPPNGNFDKKVLKIAESIGYTVIHWSIDSKDWKNPGTEAIIKNVVKDLNGGDIILLHASDSVKQTQKALSPMIKEIKSKGYENASVSALLSNAEAEEQEIK</sequence>
<dbReference type="SUPFAM" id="SSF88713">
    <property type="entry name" value="Glycoside hydrolase/deacetylase"/>
    <property type="match status" value="1"/>
</dbReference>
<dbReference type="InterPro" id="IPR014132">
    <property type="entry name" value="PdaB-like"/>
</dbReference>
<dbReference type="PANTHER" id="PTHR10587:SF128">
    <property type="entry name" value="POLYSACCHARIDE DEACETYLASE PDAB-RELATED"/>
    <property type="match status" value="1"/>
</dbReference>
<evidence type="ECO:0000313" key="3">
    <source>
        <dbReference type="Proteomes" id="UP000199159"/>
    </source>
</evidence>
<organism evidence="2 3">
    <name type="scientific">Litchfieldia salsa</name>
    <dbReference type="NCBI Taxonomy" id="930152"/>
    <lineage>
        <taxon>Bacteria</taxon>
        <taxon>Bacillati</taxon>
        <taxon>Bacillota</taxon>
        <taxon>Bacilli</taxon>
        <taxon>Bacillales</taxon>
        <taxon>Bacillaceae</taxon>
        <taxon>Litchfieldia</taxon>
    </lineage>
</organism>
<dbReference type="Gene3D" id="3.20.20.370">
    <property type="entry name" value="Glycoside hydrolase/deacetylase"/>
    <property type="match status" value="1"/>
</dbReference>
<dbReference type="InterPro" id="IPR002509">
    <property type="entry name" value="NODB_dom"/>
</dbReference>
<dbReference type="AlphaFoldDB" id="A0A1H0WUE2"/>
<dbReference type="RefSeq" id="WP_090858904.1">
    <property type="nucleotide sequence ID" value="NZ_FNJU01000016.1"/>
</dbReference>
<proteinExistence type="predicted"/>
<dbReference type="GO" id="GO:0016810">
    <property type="term" value="F:hydrolase activity, acting on carbon-nitrogen (but not peptide) bonds"/>
    <property type="evidence" value="ECO:0007669"/>
    <property type="project" value="InterPro"/>
</dbReference>
<dbReference type="Pfam" id="PF01522">
    <property type="entry name" value="Polysacc_deac_1"/>
    <property type="match status" value="1"/>
</dbReference>
<accession>A0A1H0WUE2</accession>
<name>A0A1H0WUE2_9BACI</name>
<evidence type="ECO:0000313" key="2">
    <source>
        <dbReference type="EMBL" id="SDP94190.1"/>
    </source>
</evidence>
<feature type="domain" description="NodB homology" evidence="1">
    <location>
        <begin position="57"/>
        <end position="237"/>
    </location>
</feature>
<dbReference type="STRING" id="930152.SAMN05216565_1163"/>
<dbReference type="GO" id="GO:0016020">
    <property type="term" value="C:membrane"/>
    <property type="evidence" value="ECO:0007669"/>
    <property type="project" value="TreeGrafter"/>
</dbReference>